<dbReference type="AlphaFoldDB" id="A0AAD6SX69"/>
<proteinExistence type="predicted"/>
<sequence>MSFSIGSSAIASTGPVNFKNQVKALIEATEANIARLTTQIHELTCLRAKECSVVARLRTLIAPIGRLPTELLVEVFKIVVETPIFNSQASLVLPVRKSLYSADSSAALGKVLCLSQVSPHWRQIIHGTPRLWAEGVIAVPLNRDIKERDNALFTRSTPCPISVSLTHSANEDTESSNATARFVMSTAQRWKNLNIDLPSLSDFDDFPLEIFDTLERLHVNNLSKQTNPIVMFHSSPRLQKFSFTTALSRPSKISCSRALSEAVTRATLRYVKSALVWGWAGRSGSGSVPTVPASSEVRAETWDTPTCTHSGKLDAEMQMCWVGGRREDVKEARRPRGSSLPSFGDGLDVPARAQFRPFRPAQKCVQRLGTPQRELKARPKSDTRDNPTESF</sequence>
<keyword evidence="1" id="KW-0175">Coiled coil</keyword>
<gene>
    <name evidence="3" type="ORF">C8F04DRAFT_1233620</name>
</gene>
<comment type="caution">
    <text evidence="3">The sequence shown here is derived from an EMBL/GenBank/DDBJ whole genome shotgun (WGS) entry which is preliminary data.</text>
</comment>
<reference evidence="3" key="1">
    <citation type="submission" date="2023-03" db="EMBL/GenBank/DDBJ databases">
        <title>Massive genome expansion in bonnet fungi (Mycena s.s.) driven by repeated elements and novel gene families across ecological guilds.</title>
        <authorList>
            <consortium name="Lawrence Berkeley National Laboratory"/>
            <person name="Harder C.B."/>
            <person name="Miyauchi S."/>
            <person name="Viragh M."/>
            <person name="Kuo A."/>
            <person name="Thoen E."/>
            <person name="Andreopoulos B."/>
            <person name="Lu D."/>
            <person name="Skrede I."/>
            <person name="Drula E."/>
            <person name="Henrissat B."/>
            <person name="Morin E."/>
            <person name="Kohler A."/>
            <person name="Barry K."/>
            <person name="LaButti K."/>
            <person name="Morin E."/>
            <person name="Salamov A."/>
            <person name="Lipzen A."/>
            <person name="Mereny Z."/>
            <person name="Hegedus B."/>
            <person name="Baldrian P."/>
            <person name="Stursova M."/>
            <person name="Weitz H."/>
            <person name="Taylor A."/>
            <person name="Grigoriev I.V."/>
            <person name="Nagy L.G."/>
            <person name="Martin F."/>
            <person name="Kauserud H."/>
        </authorList>
    </citation>
    <scope>NUCLEOTIDE SEQUENCE</scope>
    <source>
        <strain evidence="3">CBHHK200</strain>
    </source>
</reference>
<accession>A0AAD6SX69</accession>
<feature type="coiled-coil region" evidence="1">
    <location>
        <begin position="19"/>
        <end position="46"/>
    </location>
</feature>
<dbReference type="EMBL" id="JARJCM010000049">
    <property type="protein sequence ID" value="KAJ7035689.1"/>
    <property type="molecule type" value="Genomic_DNA"/>
</dbReference>
<feature type="compositionally biased region" description="Basic and acidic residues" evidence="2">
    <location>
        <begin position="373"/>
        <end position="391"/>
    </location>
</feature>
<protein>
    <recommendedName>
        <fullName evidence="5">F-box domain-containing protein</fullName>
    </recommendedName>
</protein>
<name>A0AAD6SX69_9AGAR</name>
<keyword evidence="4" id="KW-1185">Reference proteome</keyword>
<evidence type="ECO:0000256" key="1">
    <source>
        <dbReference type="SAM" id="Coils"/>
    </source>
</evidence>
<evidence type="ECO:0008006" key="5">
    <source>
        <dbReference type="Google" id="ProtNLM"/>
    </source>
</evidence>
<evidence type="ECO:0000256" key="2">
    <source>
        <dbReference type="SAM" id="MobiDB-lite"/>
    </source>
</evidence>
<evidence type="ECO:0000313" key="4">
    <source>
        <dbReference type="Proteomes" id="UP001218188"/>
    </source>
</evidence>
<feature type="region of interest" description="Disordered" evidence="2">
    <location>
        <begin position="328"/>
        <end position="391"/>
    </location>
</feature>
<organism evidence="3 4">
    <name type="scientific">Mycena alexandri</name>
    <dbReference type="NCBI Taxonomy" id="1745969"/>
    <lineage>
        <taxon>Eukaryota</taxon>
        <taxon>Fungi</taxon>
        <taxon>Dikarya</taxon>
        <taxon>Basidiomycota</taxon>
        <taxon>Agaricomycotina</taxon>
        <taxon>Agaricomycetes</taxon>
        <taxon>Agaricomycetidae</taxon>
        <taxon>Agaricales</taxon>
        <taxon>Marasmiineae</taxon>
        <taxon>Mycenaceae</taxon>
        <taxon>Mycena</taxon>
    </lineage>
</organism>
<dbReference type="Proteomes" id="UP001218188">
    <property type="component" value="Unassembled WGS sequence"/>
</dbReference>
<evidence type="ECO:0000313" key="3">
    <source>
        <dbReference type="EMBL" id="KAJ7035689.1"/>
    </source>
</evidence>